<feature type="compositionally biased region" description="Low complexity" evidence="4">
    <location>
        <begin position="46"/>
        <end position="67"/>
    </location>
</feature>
<feature type="region of interest" description="Disordered" evidence="4">
    <location>
        <begin position="1"/>
        <end position="70"/>
    </location>
</feature>
<dbReference type="GO" id="GO:0003723">
    <property type="term" value="F:RNA binding"/>
    <property type="evidence" value="ECO:0007669"/>
    <property type="project" value="TreeGrafter"/>
</dbReference>
<gene>
    <name evidence="5" type="ORF">B0H64DRAFT_368763</name>
</gene>
<dbReference type="SUPFAM" id="SSF82704">
    <property type="entry name" value="AlbA-like"/>
    <property type="match status" value="1"/>
</dbReference>
<reference evidence="5" key="1">
    <citation type="journal article" date="2023" name="Mol. Phylogenet. Evol.">
        <title>Genome-scale phylogeny and comparative genomics of the fungal order Sordariales.</title>
        <authorList>
            <person name="Hensen N."/>
            <person name="Bonometti L."/>
            <person name="Westerberg I."/>
            <person name="Brannstrom I.O."/>
            <person name="Guillou S."/>
            <person name="Cros-Aarteil S."/>
            <person name="Calhoun S."/>
            <person name="Haridas S."/>
            <person name="Kuo A."/>
            <person name="Mondo S."/>
            <person name="Pangilinan J."/>
            <person name="Riley R."/>
            <person name="LaButti K."/>
            <person name="Andreopoulos B."/>
            <person name="Lipzen A."/>
            <person name="Chen C."/>
            <person name="Yan M."/>
            <person name="Daum C."/>
            <person name="Ng V."/>
            <person name="Clum A."/>
            <person name="Steindorff A."/>
            <person name="Ohm R.A."/>
            <person name="Martin F."/>
            <person name="Silar P."/>
            <person name="Natvig D.O."/>
            <person name="Lalanne C."/>
            <person name="Gautier V."/>
            <person name="Ament-Velasquez S.L."/>
            <person name="Kruys A."/>
            <person name="Hutchinson M.I."/>
            <person name="Powell A.J."/>
            <person name="Barry K."/>
            <person name="Miller A.N."/>
            <person name="Grigoriev I.V."/>
            <person name="Debuchy R."/>
            <person name="Gladieux P."/>
            <person name="Hiltunen Thoren M."/>
            <person name="Johannesson H."/>
        </authorList>
    </citation>
    <scope>NUCLEOTIDE SEQUENCE</scope>
    <source>
        <strain evidence="5">CBS 168.71</strain>
    </source>
</reference>
<dbReference type="RefSeq" id="XP_062653790.1">
    <property type="nucleotide sequence ID" value="XM_062801987.1"/>
</dbReference>
<dbReference type="PANTHER" id="PTHR28256">
    <property type="entry name" value="RIBONUCLEASES P/MRP PROTEIN SUBUNIT POP7"/>
    <property type="match status" value="1"/>
</dbReference>
<dbReference type="Gene3D" id="3.30.110.20">
    <property type="entry name" value="Alba-like domain"/>
    <property type="match status" value="1"/>
</dbReference>
<dbReference type="InterPro" id="IPR036882">
    <property type="entry name" value="Alba-like_dom_sf"/>
</dbReference>
<evidence type="ECO:0000256" key="3">
    <source>
        <dbReference type="ARBA" id="ARBA00023242"/>
    </source>
</evidence>
<protein>
    <submittedName>
        <fullName evidence="5">Rpp20 subunit of nuclear RNase MRP and P-domain-containing protein</fullName>
    </submittedName>
</protein>
<sequence length="240" mass="25049">MAPTKPTNDELAQQKALPNKPETKLPPIPHGSRIQKRPLPGPSPSARPRTNTNSTANSSRRSASPSSIEARMAAADPDGYLPPPRASHTAVIKVSSGASFMSLVRRARKALDKAPARQTTKGLPLAARVAALKVRGGVSGGVAGGGGSSAAAVGNGRGPTGRLLADALDDVVLVATGRAIEKAVDVAGLFTREKDLVVLMRTRSLRAVDDVVAEDEEADVEDEVRVRYVSSLEVGIRWAS</sequence>
<accession>A0AAE0H5K8</accession>
<comment type="subcellular location">
    <subcellularLocation>
        <location evidence="1">Nucleus</location>
    </subcellularLocation>
</comment>
<keyword evidence="3" id="KW-0539">Nucleus</keyword>
<dbReference type="GO" id="GO:0006364">
    <property type="term" value="P:rRNA processing"/>
    <property type="evidence" value="ECO:0007669"/>
    <property type="project" value="TreeGrafter"/>
</dbReference>
<proteinExistence type="predicted"/>
<organism evidence="5 6">
    <name type="scientific">Chaetomium fimeti</name>
    <dbReference type="NCBI Taxonomy" id="1854472"/>
    <lineage>
        <taxon>Eukaryota</taxon>
        <taxon>Fungi</taxon>
        <taxon>Dikarya</taxon>
        <taxon>Ascomycota</taxon>
        <taxon>Pezizomycotina</taxon>
        <taxon>Sordariomycetes</taxon>
        <taxon>Sordariomycetidae</taxon>
        <taxon>Sordariales</taxon>
        <taxon>Chaetomiaceae</taxon>
        <taxon>Chaetomium</taxon>
    </lineage>
</organism>
<evidence type="ECO:0000256" key="1">
    <source>
        <dbReference type="ARBA" id="ARBA00004123"/>
    </source>
</evidence>
<dbReference type="Pfam" id="PF12328">
    <property type="entry name" value="Rpp20"/>
    <property type="match status" value="1"/>
</dbReference>
<dbReference type="AlphaFoldDB" id="A0AAE0H5K8"/>
<dbReference type="PANTHER" id="PTHR28256:SF1">
    <property type="entry name" value="RIBONUCLEASES P_MRP PROTEIN SUBUNIT POP7"/>
    <property type="match status" value="1"/>
</dbReference>
<dbReference type="GO" id="GO:0005655">
    <property type="term" value="C:nucleolar ribonuclease P complex"/>
    <property type="evidence" value="ECO:0007669"/>
    <property type="project" value="InterPro"/>
</dbReference>
<comment type="caution">
    <text evidence="5">The sequence shown here is derived from an EMBL/GenBank/DDBJ whole genome shotgun (WGS) entry which is preliminary data.</text>
</comment>
<evidence type="ECO:0000313" key="6">
    <source>
        <dbReference type="Proteomes" id="UP001278766"/>
    </source>
</evidence>
<dbReference type="GO" id="GO:0004526">
    <property type="term" value="F:ribonuclease P activity"/>
    <property type="evidence" value="ECO:0007669"/>
    <property type="project" value="TreeGrafter"/>
</dbReference>
<dbReference type="GO" id="GO:0000294">
    <property type="term" value="P:nuclear-transcribed mRNA catabolic process, RNase MRP-dependent"/>
    <property type="evidence" value="ECO:0007669"/>
    <property type="project" value="TreeGrafter"/>
</dbReference>
<evidence type="ECO:0000313" key="5">
    <source>
        <dbReference type="EMBL" id="KAK3290276.1"/>
    </source>
</evidence>
<dbReference type="InterPro" id="IPR014612">
    <property type="entry name" value="Pop7/Rpp20"/>
</dbReference>
<name>A0AAE0H5K8_9PEZI</name>
<evidence type="ECO:0000256" key="2">
    <source>
        <dbReference type="ARBA" id="ARBA00022694"/>
    </source>
</evidence>
<dbReference type="GO" id="GO:0001682">
    <property type="term" value="P:tRNA 5'-leader removal"/>
    <property type="evidence" value="ECO:0007669"/>
    <property type="project" value="InterPro"/>
</dbReference>
<reference evidence="5" key="2">
    <citation type="submission" date="2023-06" db="EMBL/GenBank/DDBJ databases">
        <authorList>
            <consortium name="Lawrence Berkeley National Laboratory"/>
            <person name="Haridas S."/>
            <person name="Hensen N."/>
            <person name="Bonometti L."/>
            <person name="Westerberg I."/>
            <person name="Brannstrom I.O."/>
            <person name="Guillou S."/>
            <person name="Cros-Aarteil S."/>
            <person name="Calhoun S."/>
            <person name="Kuo A."/>
            <person name="Mondo S."/>
            <person name="Pangilinan J."/>
            <person name="Riley R."/>
            <person name="Labutti K."/>
            <person name="Andreopoulos B."/>
            <person name="Lipzen A."/>
            <person name="Chen C."/>
            <person name="Yanf M."/>
            <person name="Daum C."/>
            <person name="Ng V."/>
            <person name="Clum A."/>
            <person name="Steindorff A."/>
            <person name="Ohm R."/>
            <person name="Martin F."/>
            <person name="Silar P."/>
            <person name="Natvig D."/>
            <person name="Lalanne C."/>
            <person name="Gautier V."/>
            <person name="Ament-Velasquez S.L."/>
            <person name="Kruys A."/>
            <person name="Hutchinson M.I."/>
            <person name="Powell A.J."/>
            <person name="Barry K."/>
            <person name="Miller A.N."/>
            <person name="Grigoriev I.V."/>
            <person name="Debuchy R."/>
            <person name="Gladieux P."/>
            <person name="Thoren M.H."/>
            <person name="Johannesson H."/>
        </authorList>
    </citation>
    <scope>NUCLEOTIDE SEQUENCE</scope>
    <source>
        <strain evidence="5">CBS 168.71</strain>
    </source>
</reference>
<keyword evidence="2" id="KW-0819">tRNA processing</keyword>
<dbReference type="Proteomes" id="UP001278766">
    <property type="component" value="Unassembled WGS sequence"/>
</dbReference>
<dbReference type="GO" id="GO:0034965">
    <property type="term" value="P:intronic box C/D snoRNA processing"/>
    <property type="evidence" value="ECO:0007669"/>
    <property type="project" value="TreeGrafter"/>
</dbReference>
<dbReference type="InterPro" id="IPR020241">
    <property type="entry name" value="RNase_P/MRP_Pop7_fungi"/>
</dbReference>
<dbReference type="EMBL" id="JAUEPN010000014">
    <property type="protein sequence ID" value="KAK3290276.1"/>
    <property type="molecule type" value="Genomic_DNA"/>
</dbReference>
<evidence type="ECO:0000256" key="4">
    <source>
        <dbReference type="SAM" id="MobiDB-lite"/>
    </source>
</evidence>
<dbReference type="GO" id="GO:0000171">
    <property type="term" value="F:ribonuclease MRP activity"/>
    <property type="evidence" value="ECO:0007669"/>
    <property type="project" value="TreeGrafter"/>
</dbReference>
<dbReference type="GeneID" id="87838935"/>
<dbReference type="GO" id="GO:0000172">
    <property type="term" value="C:ribonuclease MRP complex"/>
    <property type="evidence" value="ECO:0007669"/>
    <property type="project" value="InterPro"/>
</dbReference>
<keyword evidence="6" id="KW-1185">Reference proteome</keyword>